<sequence length="272" mass="30217">MTLNTLRALALEVCHLSSEKIIIQGFNQHSQKALGSITLPLKFGKISSNVKFHVIDTDASYKALLGRPWIHENQLVPSTLHQCAKYLVDGEEFRIDGEIQPFGIHEIHYEDARYYLNASKLTKGGKLPCPEEVSLIKTAKTTLVLQKRESAPPHFGSDTESSEDESDADIHQRLDDEVAVHRLTIDPNATPVKQAPRKMKFDLEEKKAIKGQALADFLAAHPLLDDSPLNLELPDEETLMPGLMDALVQAFKDGDNSKLSTLSGLKTVDNEE</sequence>
<name>A0AB40AIM8_DIOCR</name>
<dbReference type="Gene3D" id="2.40.70.10">
    <property type="entry name" value="Acid Proteases"/>
    <property type="match status" value="1"/>
</dbReference>
<feature type="region of interest" description="Disordered" evidence="1">
    <location>
        <begin position="147"/>
        <end position="169"/>
    </location>
</feature>
<gene>
    <name evidence="3" type="primary">LOC120250065</name>
</gene>
<evidence type="ECO:0000313" key="2">
    <source>
        <dbReference type="Proteomes" id="UP001515500"/>
    </source>
</evidence>
<dbReference type="PANTHER" id="PTHR33240:SF8">
    <property type="entry name" value="OS03G0439900 PROTEIN"/>
    <property type="match status" value="1"/>
</dbReference>
<reference evidence="3" key="1">
    <citation type="submission" date="2025-08" db="UniProtKB">
        <authorList>
            <consortium name="RefSeq"/>
        </authorList>
    </citation>
    <scope>IDENTIFICATION</scope>
</reference>
<evidence type="ECO:0000313" key="3">
    <source>
        <dbReference type="RefSeq" id="XP_039114762.1"/>
    </source>
</evidence>
<dbReference type="GeneID" id="120250065"/>
<dbReference type="PANTHER" id="PTHR33240">
    <property type="entry name" value="OS08G0508500 PROTEIN"/>
    <property type="match status" value="1"/>
</dbReference>
<protein>
    <submittedName>
        <fullName evidence="3">Uncharacterized protein LOC120250065</fullName>
    </submittedName>
</protein>
<keyword evidence="2" id="KW-1185">Reference proteome</keyword>
<evidence type="ECO:0000256" key="1">
    <source>
        <dbReference type="SAM" id="MobiDB-lite"/>
    </source>
</evidence>
<accession>A0AB40AIM8</accession>
<dbReference type="CDD" id="cd00303">
    <property type="entry name" value="retropepsin_like"/>
    <property type="match status" value="1"/>
</dbReference>
<organism evidence="2 3">
    <name type="scientific">Dioscorea cayennensis subsp. rotundata</name>
    <name type="common">White Guinea yam</name>
    <name type="synonym">Dioscorea rotundata</name>
    <dbReference type="NCBI Taxonomy" id="55577"/>
    <lineage>
        <taxon>Eukaryota</taxon>
        <taxon>Viridiplantae</taxon>
        <taxon>Streptophyta</taxon>
        <taxon>Embryophyta</taxon>
        <taxon>Tracheophyta</taxon>
        <taxon>Spermatophyta</taxon>
        <taxon>Magnoliopsida</taxon>
        <taxon>Liliopsida</taxon>
        <taxon>Dioscoreales</taxon>
        <taxon>Dioscoreaceae</taxon>
        <taxon>Dioscorea</taxon>
    </lineage>
</organism>
<dbReference type="RefSeq" id="XP_039114762.1">
    <property type="nucleotide sequence ID" value="XM_039258828.1"/>
</dbReference>
<proteinExistence type="predicted"/>
<dbReference type="AlphaFoldDB" id="A0AB40AIM8"/>
<dbReference type="Proteomes" id="UP001515500">
    <property type="component" value="Chromosome 3"/>
</dbReference>
<dbReference type="InterPro" id="IPR021109">
    <property type="entry name" value="Peptidase_aspartic_dom_sf"/>
</dbReference>